<dbReference type="Proteomes" id="UP001254832">
    <property type="component" value="Unassembled WGS sequence"/>
</dbReference>
<reference evidence="4" key="1">
    <citation type="submission" date="2023-07" db="EMBL/GenBank/DDBJ databases">
        <title>Sorghum-associated microbial communities from plants grown in Nebraska, USA.</title>
        <authorList>
            <person name="Schachtman D."/>
        </authorList>
    </citation>
    <scope>NUCLEOTIDE SEQUENCE</scope>
    <source>
        <strain evidence="4">BE80</strain>
    </source>
</reference>
<dbReference type="InterPro" id="IPR043750">
    <property type="entry name" value="DUF5695"/>
</dbReference>
<gene>
    <name evidence="4" type="ORF">J2W91_002909</name>
</gene>
<evidence type="ECO:0000313" key="5">
    <source>
        <dbReference type="Proteomes" id="UP001254832"/>
    </source>
</evidence>
<feature type="domain" description="SLH" evidence="3">
    <location>
        <begin position="2324"/>
        <end position="2381"/>
    </location>
</feature>
<feature type="region of interest" description="Disordered" evidence="1">
    <location>
        <begin position="427"/>
        <end position="452"/>
    </location>
</feature>
<evidence type="ECO:0000256" key="1">
    <source>
        <dbReference type="SAM" id="MobiDB-lite"/>
    </source>
</evidence>
<name>A0AAP5H5Q8_PAEAM</name>
<evidence type="ECO:0000256" key="2">
    <source>
        <dbReference type="SAM" id="SignalP"/>
    </source>
</evidence>
<dbReference type="EMBL" id="JAVDTR010000007">
    <property type="protein sequence ID" value="MDR6724441.1"/>
    <property type="molecule type" value="Genomic_DNA"/>
</dbReference>
<keyword evidence="2" id="KW-0732">Signal</keyword>
<dbReference type="InterPro" id="IPR013783">
    <property type="entry name" value="Ig-like_fold"/>
</dbReference>
<proteinExistence type="predicted"/>
<feature type="compositionally biased region" description="Polar residues" evidence="1">
    <location>
        <begin position="343"/>
        <end position="358"/>
    </location>
</feature>
<comment type="caution">
    <text evidence="4">The sequence shown here is derived from an EMBL/GenBank/DDBJ whole genome shotgun (WGS) entry which is preliminary data.</text>
</comment>
<feature type="domain" description="SLH" evidence="3">
    <location>
        <begin position="2386"/>
        <end position="2442"/>
    </location>
</feature>
<dbReference type="Gene3D" id="2.60.120.260">
    <property type="entry name" value="Galactose-binding domain-like"/>
    <property type="match status" value="2"/>
</dbReference>
<evidence type="ECO:0000259" key="3">
    <source>
        <dbReference type="PROSITE" id="PS51272"/>
    </source>
</evidence>
<protein>
    <recommendedName>
        <fullName evidence="3">SLH domain-containing protein</fullName>
    </recommendedName>
</protein>
<accession>A0AAP5H5Q8</accession>
<feature type="region of interest" description="Disordered" evidence="1">
    <location>
        <begin position="338"/>
        <end position="361"/>
    </location>
</feature>
<dbReference type="PROSITE" id="PS51272">
    <property type="entry name" value="SLH"/>
    <property type="match status" value="3"/>
</dbReference>
<feature type="region of interest" description="Disordered" evidence="1">
    <location>
        <begin position="2024"/>
        <end position="2044"/>
    </location>
</feature>
<feature type="compositionally biased region" description="Basic and acidic residues" evidence="1">
    <location>
        <begin position="427"/>
        <end position="438"/>
    </location>
</feature>
<feature type="signal peptide" evidence="2">
    <location>
        <begin position="1"/>
        <end position="28"/>
    </location>
</feature>
<sequence length="2442" mass="267539">MTMISKKWKSLMIALLLAFSSLPLQVSALPEVAAAAVKNDISNANLSAKVGDLGQIEELYINNNPTNKQGKPINFVLPNTTSPQNGTQHQWMGEMIFSYRTGASGQFPDNRDGFVEVDTNKTLAAGGSTQYSTINPNNPYINKLASADGKKVEVNFIGQNLDSTVQRVMKGFDVKSVFDMETNDGSMLWEITVKNKSNQYIEFGDIGLPMPWNNKYQTLSDTYDDRVTVHNFAGADSGYSYVIRTSGEGNFMLFTPVPESGARIEYVDYWMHEAGELRAADTFKNWTGDSGGWYPGLNVLYIHSKDIQKTGRGYYTDASSLVLGPDESKTYKFKFSAIRGGDNTPQESAQSPNNSSTSMEDREANLRSILYKSGMIDAVAVPGFQTAINMPVKLDLHYDDSIVDVQSIDILNVDENDPFDEAHIPDIKPGKSRQEMVDNSRSGRGLPNGNPGYNESIEFVETKIVNGEQHHIYSLQFDSIGNNSVRVEYKLKDGSEWVDKFTQFEFNVLAELDAISDAHSEFMVEQTQDKNPESPTYGNYFDWYLSSGKDLNINHWGDDWSHDNVNFMTMKNYLEPNPDEIRSIETYLIDFMWERYMKNTQDSYIVANWLKDSGAYTDKDKPYTRTFSEIMEATGFFNMYRIQKAYPNLIEYRESPQFYLEKAYNIYYKRVSTGAIGFYGEQQIPDMIEALKEEGMQTESANLQKKFALDKGRNMTRAAYPYGSEFEYDNTGEEGAYAAAKALRTYYPTDTLTGAAEKSMEMADWKTRAMRGIQPTWFHYSVPVFRGGEGWWNFQYTASLAGYIMDDWLRYENDGRTVEQKAIAQQRNYAAKISNFNAVNMGQISANSVGSTSWRYSMYKGGTGTKDVYDGGSRVMSNGWNDFSGESEEGLYGSLLSISSDIVTDPVFGLFGYGALVTDEGDSYNITPKDGFGKRINLIDEKIYLELESDKIESAQIQKDGKGYTLQLLNVSGKEHTSRISFDGVGMENGYYTMKLNGEKAGQFYVKNNAGVAMFQMGSVQQAELTIEKSAGGENEAPQITVELATQHPQALIPFMLNGIVTDDGAPEGTLSYQWEVVSAPEGGKLTFNHPKASITQATGTKEGTYTVKLSASDGTLTGSSPVTFELASPPDKQPPAIGQVIAAQDVSNNSIVVLSGEAIADPVHGEAEEPQLNYTWVVKQQPAGSADISFVDGDKTSAYARVSKAGTYVFTFSAVDGDKEASKDVTIEIKEDTVDVYRALSAVTKKDIAPQLPRQIYILSEDGYIQQDITWDVIDPSSYASPAQVEIRGNVNGSALEVWATVYVVDTGLQNAALTAKASASFSGGDGYPEAMNNGIEPKSSADFSPNRGATNSAWHNWGREGDPAWVTYEWDQPFLAASMDVYVFQDNGGNFRPKDMQLMLRGEDGKWYTPRDIKGLGNELNKYNTTTFEPQYITGVRLDMKPSVNGSGILEWKVNGYTGAVDKSELIKVYNYVNTLNASNFIDPGLAPIEAAKTEASAVIKNINATDGEITLALEKLLTDLHLLSPRDGNMAFLANASSSYTSPWESLAAVNDGKKEGNNIPHWGTWGHEGAEEWVQYEWPQGATIQSSNLVLWSDAGGIKPPTQVVYSYIPADSATNEWVTAGTITEGINVVEHSPAESSNPYTFDPALEVKALRVTLTKQSRAGDNGVGIWEWEVHQAVSMPDREGPVTPTGVAPSVLHGDDGKLIGVTSEMEYKQEGAEEYTAIATTEVIGLSAGKYYVRYMKTDSLNASLDKEVVIPEGQPQEQAAPDASGWVISHANPDTETKGKIEGLNDTMEYRKLGEEEYVLVIGTTISDLHPGSYQIRYAATDNLKASPPVTVDIRNEAKEDREGPTAEALIITSPTVAGGSDGRIENVTADMEYRKADQGGYMPISGTSIEGLEAGSYELRYAGTDLSNPSPTILVIVPEGIKQEQNPPSSEEVKAINVSAAGVKDGKITGVSPAMEYRQGGGEAVNWEAITGTDISGLGNGIYEVRYKETATHYASPSLTVVISNPVINPEPTETPPSTDSPVSVTVPTPTPTVTPENIKVEGGIIKILAPKTDSKTGIAKGAPIRQADINKALDHAQANGSNVKTIVVEIPKAEGARSYAVELPAVALTADPGNIKIEINTEFGTITVPSNMLKYVSGAKSVELAISQLDPAKIHSEVKSVTTGKPVIAFTVHLDGVEMVALNAPAEIRVPYTPDVEELANSKYLTVSYMAANSTFVQLLNGRYDSDLQAMVFTAANTGEYTVVYTKTYFNDVIKDSWYAPAVETMASKGFIEGTSATSFSPGRQVTRGEYLAWLVKTLELKAEVNTTFDDVELEDLYYEEIGIAKALGIALGSNGSFYPETEITRQDLAVLTMRALRAVEKTELNSTAEDLKRFADAVNVAKYAIDDMAAMVKMGLINGRSNAILSPTGMTTRAEATQVLYKIFLQL</sequence>
<feature type="chain" id="PRO_5042954743" description="SLH domain-containing protein" evidence="2">
    <location>
        <begin position="29"/>
        <end position="2442"/>
    </location>
</feature>
<dbReference type="Pfam" id="PF18951">
    <property type="entry name" value="DUF5695"/>
    <property type="match status" value="3"/>
</dbReference>
<dbReference type="Gene3D" id="2.60.40.10">
    <property type="entry name" value="Immunoglobulins"/>
    <property type="match status" value="2"/>
</dbReference>
<feature type="domain" description="SLH" evidence="3">
    <location>
        <begin position="2260"/>
        <end position="2323"/>
    </location>
</feature>
<dbReference type="RefSeq" id="WP_310140663.1">
    <property type="nucleotide sequence ID" value="NZ_JAVDTR010000007.1"/>
</dbReference>
<evidence type="ECO:0000313" key="4">
    <source>
        <dbReference type="EMBL" id="MDR6724441.1"/>
    </source>
</evidence>
<dbReference type="Pfam" id="PF00395">
    <property type="entry name" value="SLH"/>
    <property type="match status" value="3"/>
</dbReference>
<organism evidence="4 5">
    <name type="scientific">Paenibacillus amylolyticus</name>
    <dbReference type="NCBI Taxonomy" id="1451"/>
    <lineage>
        <taxon>Bacteria</taxon>
        <taxon>Bacillati</taxon>
        <taxon>Bacillota</taxon>
        <taxon>Bacilli</taxon>
        <taxon>Bacillales</taxon>
        <taxon>Paenibacillaceae</taxon>
        <taxon>Paenibacillus</taxon>
    </lineage>
</organism>
<dbReference type="InterPro" id="IPR001119">
    <property type="entry name" value="SLH_dom"/>
</dbReference>